<evidence type="ECO:0000313" key="2">
    <source>
        <dbReference type="EMBL" id="KAK8870981.1"/>
    </source>
</evidence>
<evidence type="ECO:0008006" key="5">
    <source>
        <dbReference type="Google" id="ProtNLM"/>
    </source>
</evidence>
<evidence type="ECO:0000313" key="4">
    <source>
        <dbReference type="Proteomes" id="UP001470230"/>
    </source>
</evidence>
<dbReference type="EMBL" id="JAPFFF010000009">
    <property type="protein sequence ID" value="KAK8882813.1"/>
    <property type="molecule type" value="Genomic_DNA"/>
</dbReference>
<protein>
    <recommendedName>
        <fullName evidence="5">SWIM-type domain-containing protein</fullName>
    </recommendedName>
</protein>
<dbReference type="EMBL" id="JAPFFF010000014">
    <property type="protein sequence ID" value="KAK8870981.1"/>
    <property type="molecule type" value="Genomic_DNA"/>
</dbReference>
<evidence type="ECO:0000313" key="3">
    <source>
        <dbReference type="EMBL" id="KAK8882813.1"/>
    </source>
</evidence>
<gene>
    <name evidence="2" type="ORF">M9Y10_008894</name>
    <name evidence="1" type="ORF">M9Y10_027534</name>
    <name evidence="3" type="ORF">M9Y10_045455</name>
</gene>
<proteinExistence type="predicted"/>
<name>A0ABR2JWH2_9EUKA</name>
<dbReference type="Proteomes" id="UP001470230">
    <property type="component" value="Unassembled WGS sequence"/>
</dbReference>
<accession>A0ABR2JWH2</accession>
<keyword evidence="4" id="KW-1185">Reference proteome</keyword>
<sequence>MNLIHQTDTLPQLDLATIHTNQNLNDENLKLNLHDPIYLLQYPYLTKKINPETFLLFLATLNEDIFDFKLKKGLDRIIEGNEVDCRLIITQKSTDLFPEKKVFKLQFDSFGKHFYLQIIGTSHYIRYEEIMFKRLRRKKPMYLYTFSFIKDYNLTTPYQIRYPQNIFHRLSIIFNKKTASKEVNQFTAMLFYRYSPFNHKVEIKNQMRQINPSDDLYFIFQNHSGYLLMIEGDGPFVFREKRIKRFCWLHPYYNDFLNKGTAIGLDATFRVLKPYKLCVPQCIINNTGVPLGIATAPSESFALYSLLFETVFQLDNNTFQTLRSKAFISDEHKSFNKLQSVYNIRIYKCIMHLIRSVGANSPLGFLFKDILYSYTDKEFDRNQLKYSFILKNLYEIAEDLAASKNKKFDDAPYIKVGKSLGIDPHGNYIPAEESYSPLYRRISLNVPTTNNHCESYHSKINSIAGDQRYTINNRLSLLAQHIMNRLKQLDQSSLCNLRTYIRNLKKKANEKVEKNPQLLDRYNKYECDCQKSSYYSKMYGIDLPCIHMILNDKWDTDVAQYIEHISISSYYKDQKLKFLVIPETLNQDENNEEEEEEKDKTFISDNDFVYETKVSDDPEEMLIYNTYKRFKKICKIDQYEVGGIVAKAIQEILDSEENKEKMHENYDEYLALVQVKTWTEIIRRKGLKGNPNNNNSNE</sequence>
<dbReference type="EMBL" id="JAPFFF010000371">
    <property type="protein sequence ID" value="KAK8834566.1"/>
    <property type="molecule type" value="Genomic_DNA"/>
</dbReference>
<organism evidence="3 4">
    <name type="scientific">Tritrichomonas musculus</name>
    <dbReference type="NCBI Taxonomy" id="1915356"/>
    <lineage>
        <taxon>Eukaryota</taxon>
        <taxon>Metamonada</taxon>
        <taxon>Parabasalia</taxon>
        <taxon>Tritrichomonadida</taxon>
        <taxon>Tritrichomonadidae</taxon>
        <taxon>Tritrichomonas</taxon>
    </lineage>
</organism>
<comment type="caution">
    <text evidence="3">The sequence shown here is derived from an EMBL/GenBank/DDBJ whole genome shotgun (WGS) entry which is preliminary data.</text>
</comment>
<evidence type="ECO:0000313" key="1">
    <source>
        <dbReference type="EMBL" id="KAK8834566.1"/>
    </source>
</evidence>
<reference evidence="3 4" key="1">
    <citation type="submission" date="2024-04" db="EMBL/GenBank/DDBJ databases">
        <title>Tritrichomonas musculus Genome.</title>
        <authorList>
            <person name="Alves-Ferreira E."/>
            <person name="Grigg M."/>
            <person name="Lorenzi H."/>
            <person name="Galac M."/>
        </authorList>
    </citation>
    <scope>NUCLEOTIDE SEQUENCE [LARGE SCALE GENOMIC DNA]</scope>
    <source>
        <strain evidence="3 4">EAF2021</strain>
    </source>
</reference>